<dbReference type="InterPro" id="IPR038296">
    <property type="entry name" value="ParD_sf"/>
</dbReference>
<comment type="caution">
    <text evidence="1">The sequence shown here is derived from an EMBL/GenBank/DDBJ whole genome shotgun (WGS) entry which is preliminary data.</text>
</comment>
<dbReference type="Gene3D" id="6.10.10.120">
    <property type="entry name" value="Antitoxin ParD1-like"/>
    <property type="match status" value="1"/>
</dbReference>
<reference evidence="1" key="2">
    <citation type="submission" date="2020-09" db="EMBL/GenBank/DDBJ databases">
        <authorList>
            <person name="Sun Q."/>
            <person name="Zhou Y."/>
        </authorList>
    </citation>
    <scope>NUCLEOTIDE SEQUENCE</scope>
    <source>
        <strain evidence="1">CGMCC 1.15447</strain>
    </source>
</reference>
<dbReference type="EMBL" id="BMJB01000001">
    <property type="protein sequence ID" value="GGA56198.1"/>
    <property type="molecule type" value="Genomic_DNA"/>
</dbReference>
<proteinExistence type="predicted"/>
<evidence type="ECO:0000313" key="2">
    <source>
        <dbReference type="Proteomes" id="UP000648801"/>
    </source>
</evidence>
<dbReference type="Proteomes" id="UP000648801">
    <property type="component" value="Unassembled WGS sequence"/>
</dbReference>
<protein>
    <submittedName>
        <fullName evidence="1">Uncharacterized protein</fullName>
    </submittedName>
</protein>
<evidence type="ECO:0000313" key="1">
    <source>
        <dbReference type="EMBL" id="GGA56198.1"/>
    </source>
</evidence>
<accession>A0A916W0E7</accession>
<sequence>MEVHLTSDQQALARRAVESGRLHREEDAIEEALSLWETRERERIAFLATIDEARSSLAQGKGRPITQESMQELADAVKERGRARLAAELGTSR</sequence>
<dbReference type="AlphaFoldDB" id="A0A916W0E7"/>
<name>A0A916W0E7_9BACT</name>
<organism evidence="1 2">
    <name type="scientific">Edaphobacter acidisoli</name>
    <dbReference type="NCBI Taxonomy" id="2040573"/>
    <lineage>
        <taxon>Bacteria</taxon>
        <taxon>Pseudomonadati</taxon>
        <taxon>Acidobacteriota</taxon>
        <taxon>Terriglobia</taxon>
        <taxon>Terriglobales</taxon>
        <taxon>Acidobacteriaceae</taxon>
        <taxon>Edaphobacter</taxon>
    </lineage>
</organism>
<keyword evidence="2" id="KW-1185">Reference proteome</keyword>
<reference evidence="1" key="1">
    <citation type="journal article" date="2014" name="Int. J. Syst. Evol. Microbiol.">
        <title>Complete genome sequence of Corynebacterium casei LMG S-19264T (=DSM 44701T), isolated from a smear-ripened cheese.</title>
        <authorList>
            <consortium name="US DOE Joint Genome Institute (JGI-PGF)"/>
            <person name="Walter F."/>
            <person name="Albersmeier A."/>
            <person name="Kalinowski J."/>
            <person name="Ruckert C."/>
        </authorList>
    </citation>
    <scope>NUCLEOTIDE SEQUENCE</scope>
    <source>
        <strain evidence="1">CGMCC 1.15447</strain>
    </source>
</reference>
<gene>
    <name evidence="1" type="ORF">GCM10011507_04370</name>
</gene>
<dbReference type="RefSeq" id="WP_188757698.1">
    <property type="nucleotide sequence ID" value="NZ_BMJB01000001.1"/>
</dbReference>